<keyword evidence="4" id="KW-0378">Hydrolase</keyword>
<feature type="region of interest" description="Disordered" evidence="2">
    <location>
        <begin position="725"/>
        <end position="750"/>
    </location>
</feature>
<dbReference type="GO" id="GO:0008270">
    <property type="term" value="F:zinc ion binding"/>
    <property type="evidence" value="ECO:0007669"/>
    <property type="project" value="InterPro"/>
</dbReference>
<name>A0A392LY46_9FABA</name>
<feature type="region of interest" description="Disordered" evidence="2">
    <location>
        <begin position="350"/>
        <end position="387"/>
    </location>
</feature>
<organism evidence="4 5">
    <name type="scientific">Trifolium medium</name>
    <dbReference type="NCBI Taxonomy" id="97028"/>
    <lineage>
        <taxon>Eukaryota</taxon>
        <taxon>Viridiplantae</taxon>
        <taxon>Streptophyta</taxon>
        <taxon>Embryophyta</taxon>
        <taxon>Tracheophyta</taxon>
        <taxon>Spermatophyta</taxon>
        <taxon>Magnoliopsida</taxon>
        <taxon>eudicotyledons</taxon>
        <taxon>Gunneridae</taxon>
        <taxon>Pentapetalae</taxon>
        <taxon>rosids</taxon>
        <taxon>fabids</taxon>
        <taxon>Fabales</taxon>
        <taxon>Fabaceae</taxon>
        <taxon>Papilionoideae</taxon>
        <taxon>50 kb inversion clade</taxon>
        <taxon>NPAAA clade</taxon>
        <taxon>Hologalegina</taxon>
        <taxon>IRL clade</taxon>
        <taxon>Trifolieae</taxon>
        <taxon>Trifolium</taxon>
    </lineage>
</organism>
<evidence type="ECO:0000256" key="1">
    <source>
        <dbReference type="SAM" id="Coils"/>
    </source>
</evidence>
<evidence type="ECO:0000256" key="2">
    <source>
        <dbReference type="SAM" id="MobiDB-lite"/>
    </source>
</evidence>
<keyword evidence="4" id="KW-0645">Protease</keyword>
<feature type="compositionally biased region" description="Basic and acidic residues" evidence="2">
    <location>
        <begin position="357"/>
        <end position="387"/>
    </location>
</feature>
<feature type="domain" description="CCHC-type" evidence="3">
    <location>
        <begin position="118"/>
        <end position="134"/>
    </location>
</feature>
<sequence length="981" mass="112441">MKVVAIEEAQNISSMKVNELIGSLTTYEFVVDERGEKKSKSIALVTNAEDNNELEDESDESISEAMVLLGKQFNRIASRLNGRPKSFGKNSKSSANRGNENQSKQRAEERDGQSKGIRCFECEGYGHVKTECATYLKKQNKSLTASWSDEEEPEEDEETETAKKITALTSTCVTDDEDSCDEEELLEELQKQKRISAQLQTERYNTVAKIDYLQKEVNCLSFDLKEANNERENLNIEIRRLKKYSNFMEKGHKEPKESLNQLQERPQQKRFNYKKVNQYKDYSADLMYTQPKETLKTVRQMLQHPQQHPAPRYGRRFRSWVCHHCGRKGHIRPFCYKLYGYPERKLQSKPMSAVTSTHKEWKPKAERVKEREDKASESGDTNKRDVKDVEDQEIGLIARTPLNNFFKEEWYFDSECSRHMTGTSKILVGVTTYPTSFVTFGDGGKGEIVGIGNLTNGDLPKLENVLLVKDLTANLISISQLCDQGMKINFTKTECQVTDDKGNLLMRGVKSKGNCYLWVSQEETNQSSGLKTKENEENYEVSQTGKQIKMTHLMLQHSKTISVIELDHKTLTKTMQVESINRMKAESTDRKRRVYNSSSRYDLINLIKDKFERTMMVNMLCTQLQKQKVNVTLRIRGTNGKGRTLLKLTEVKPHVKNLSYNVCSETLKIGCCMQSRATLRSGNATALFKSWINNKSIDKYAHDHGSRVNRICKVHEFNTKDAMESARTLVSNSENEDRKDAADDAPASHMLNDTSETTKRVRPVAEISCSEQLYALKFSIRVLTNHSLRQTTYPKQSIVSNTSNEEVSKIQLVCISEQTSVKNHSTTENGIKGFQEGVRQGMNSICDLVSRTENIFGIMVIYKSKSTETMTNGGITYWNGKDLFLEEEEIMVMITQGCGDDLNLVEVSHKWIQDYLQQLHPRGKLGLTLKMPNAETNVNYYPTLQNHHVHTKEDLNQEKQLFNNNPLLRKPSRIVFNYFRS</sequence>
<dbReference type="AlphaFoldDB" id="A0A392LY46"/>
<proteinExistence type="predicted"/>
<dbReference type="InterPro" id="IPR054722">
    <property type="entry name" value="PolX-like_BBD"/>
</dbReference>
<feature type="compositionally biased region" description="Basic and acidic residues" evidence="2">
    <location>
        <begin position="103"/>
        <end position="112"/>
    </location>
</feature>
<gene>
    <name evidence="4" type="ORF">A2U01_0000562</name>
</gene>
<comment type="caution">
    <text evidence="4">The sequence shown here is derived from an EMBL/GenBank/DDBJ whole genome shotgun (WGS) entry which is preliminary data.</text>
</comment>
<dbReference type="InterPro" id="IPR036875">
    <property type="entry name" value="Znf_CCHC_sf"/>
</dbReference>
<evidence type="ECO:0000313" key="5">
    <source>
        <dbReference type="Proteomes" id="UP000265520"/>
    </source>
</evidence>
<protein>
    <submittedName>
        <fullName evidence="4">Gag-protease polyprotein</fullName>
    </submittedName>
</protein>
<feature type="coiled-coil region" evidence="1">
    <location>
        <begin position="182"/>
        <end position="244"/>
    </location>
</feature>
<keyword evidence="5" id="KW-1185">Reference proteome</keyword>
<keyword evidence="1" id="KW-0175">Coiled coil</keyword>
<dbReference type="SMART" id="SM00343">
    <property type="entry name" value="ZnF_C2HC"/>
    <property type="match status" value="2"/>
</dbReference>
<feature type="domain" description="CCHC-type" evidence="3">
    <location>
        <begin position="321"/>
        <end position="337"/>
    </location>
</feature>
<evidence type="ECO:0000313" key="4">
    <source>
        <dbReference type="EMBL" id="MCH79805.1"/>
    </source>
</evidence>
<dbReference type="InterPro" id="IPR001878">
    <property type="entry name" value="Znf_CCHC"/>
</dbReference>
<accession>A0A392LY46</accession>
<dbReference type="GO" id="GO:0008233">
    <property type="term" value="F:peptidase activity"/>
    <property type="evidence" value="ECO:0007669"/>
    <property type="project" value="UniProtKB-KW"/>
</dbReference>
<dbReference type="SUPFAM" id="SSF57756">
    <property type="entry name" value="Retrovirus zinc finger-like domains"/>
    <property type="match status" value="1"/>
</dbReference>
<dbReference type="Proteomes" id="UP000265520">
    <property type="component" value="Unassembled WGS sequence"/>
</dbReference>
<dbReference type="GO" id="GO:0006508">
    <property type="term" value="P:proteolysis"/>
    <property type="evidence" value="ECO:0007669"/>
    <property type="project" value="UniProtKB-KW"/>
</dbReference>
<feature type="region of interest" description="Disordered" evidence="2">
    <location>
        <begin position="80"/>
        <end position="112"/>
    </location>
</feature>
<dbReference type="GO" id="GO:0003676">
    <property type="term" value="F:nucleic acid binding"/>
    <property type="evidence" value="ECO:0007669"/>
    <property type="project" value="InterPro"/>
</dbReference>
<evidence type="ECO:0000259" key="3">
    <source>
        <dbReference type="SMART" id="SM00343"/>
    </source>
</evidence>
<dbReference type="Pfam" id="PF22936">
    <property type="entry name" value="Pol_BBD"/>
    <property type="match status" value="1"/>
</dbReference>
<dbReference type="EMBL" id="LXQA010000379">
    <property type="protein sequence ID" value="MCH79805.1"/>
    <property type="molecule type" value="Genomic_DNA"/>
</dbReference>
<feature type="compositionally biased region" description="Polar residues" evidence="2">
    <location>
        <begin position="88"/>
        <end position="102"/>
    </location>
</feature>
<reference evidence="4 5" key="1">
    <citation type="journal article" date="2018" name="Front. Plant Sci.">
        <title>Red Clover (Trifolium pratense) and Zigzag Clover (T. medium) - A Picture of Genomic Similarities and Differences.</title>
        <authorList>
            <person name="Dluhosova J."/>
            <person name="Istvanek J."/>
            <person name="Nedelnik J."/>
            <person name="Repkova J."/>
        </authorList>
    </citation>
    <scope>NUCLEOTIDE SEQUENCE [LARGE SCALE GENOMIC DNA]</scope>
    <source>
        <strain evidence="5">cv. 10/8</strain>
        <tissue evidence="4">Leaf</tissue>
    </source>
</reference>